<evidence type="ECO:0000256" key="4">
    <source>
        <dbReference type="ARBA" id="ARBA00023136"/>
    </source>
</evidence>
<feature type="transmembrane region" description="Helical" evidence="6">
    <location>
        <begin position="157"/>
        <end position="178"/>
    </location>
</feature>
<keyword evidence="9" id="KW-1185">Reference proteome</keyword>
<comment type="subcellular location">
    <subcellularLocation>
        <location evidence="1">Membrane</location>
        <topology evidence="1">Multi-pass membrane protein</topology>
    </subcellularLocation>
</comment>
<keyword evidence="4 6" id="KW-0472">Membrane</keyword>
<evidence type="ECO:0000256" key="2">
    <source>
        <dbReference type="ARBA" id="ARBA00022692"/>
    </source>
</evidence>
<feature type="transmembrane region" description="Helical" evidence="6">
    <location>
        <begin position="64"/>
        <end position="88"/>
    </location>
</feature>
<feature type="transmembrane region" description="Helical" evidence="6">
    <location>
        <begin position="418"/>
        <end position="443"/>
    </location>
</feature>
<dbReference type="GO" id="GO:0022857">
    <property type="term" value="F:transmembrane transporter activity"/>
    <property type="evidence" value="ECO:0007669"/>
    <property type="project" value="InterPro"/>
</dbReference>
<feature type="compositionally biased region" description="Basic and acidic residues" evidence="5">
    <location>
        <begin position="14"/>
        <end position="29"/>
    </location>
</feature>
<feature type="transmembrane region" description="Helical" evidence="6">
    <location>
        <begin position="103"/>
        <end position="120"/>
    </location>
</feature>
<evidence type="ECO:0000313" key="8">
    <source>
        <dbReference type="EMBL" id="KAK0647191.1"/>
    </source>
</evidence>
<evidence type="ECO:0000256" key="3">
    <source>
        <dbReference type="ARBA" id="ARBA00022989"/>
    </source>
</evidence>
<dbReference type="EMBL" id="JAULSV010000004">
    <property type="protein sequence ID" value="KAK0647191.1"/>
    <property type="molecule type" value="Genomic_DNA"/>
</dbReference>
<evidence type="ECO:0000256" key="1">
    <source>
        <dbReference type="ARBA" id="ARBA00004141"/>
    </source>
</evidence>
<feature type="transmembrane region" description="Helical" evidence="6">
    <location>
        <begin position="190"/>
        <end position="209"/>
    </location>
</feature>
<dbReference type="GO" id="GO:0016020">
    <property type="term" value="C:membrane"/>
    <property type="evidence" value="ECO:0007669"/>
    <property type="project" value="UniProtKB-SubCell"/>
</dbReference>
<sequence>MSLKPPPPSSTSHIESKSHSATTDLEKQHHANASTPTLDILELDLEKLGKERPAVFGGSAFREVVFCSSLLISMLMAEFFISGFNIILPDVSRALKIPHASQTWPASVFSLVTGAFLLPLGRVADIYGAYVVFTSGLVWFFLWTFISGFATNYTMLIATRALGGFGPAAFLPSTIMLVAKTYRPGPRKNLVFGLYCAFAPIGFFLGIIIGGTVTQLLTWRWYFWLGSIVMFITCVMAFITVPNDLKQTRMENANVRMDWWGVLTVVPGLVLVTFAITDGGHAPQGWKTPYILATFIVGVLFLAVWVYVEGWVAEQPLLPFDLFKPKYMGRLTVSLFFAYGVFGIFLYYASLHISEYMHATALKTAVWFSPMAAGGIILATVGGFTLHLLPGRVVLIISGLGSIVSVLLFAVIPENGNYWAYVFPSMVGATVGVDITYLVSNTFITANVPRHRQGVAGGLINSLLFLGISFFLGLADLAVSENDKRDPGGMGHKVAFWFATACAGVTFLIFLTIPMPKAESQLTIEEQEEREQRARALESMGQSSGEKSMSYAST</sequence>
<evidence type="ECO:0000313" key="9">
    <source>
        <dbReference type="Proteomes" id="UP001174936"/>
    </source>
</evidence>
<feature type="transmembrane region" description="Helical" evidence="6">
    <location>
        <begin position="455"/>
        <end position="474"/>
    </location>
</feature>
<feature type="transmembrane region" description="Helical" evidence="6">
    <location>
        <begin position="221"/>
        <end position="239"/>
    </location>
</feature>
<feature type="transmembrane region" description="Helical" evidence="6">
    <location>
        <begin position="393"/>
        <end position="412"/>
    </location>
</feature>
<evidence type="ECO:0000256" key="5">
    <source>
        <dbReference type="SAM" id="MobiDB-lite"/>
    </source>
</evidence>
<dbReference type="PROSITE" id="PS50850">
    <property type="entry name" value="MFS"/>
    <property type="match status" value="1"/>
</dbReference>
<evidence type="ECO:0000256" key="6">
    <source>
        <dbReference type="SAM" id="Phobius"/>
    </source>
</evidence>
<protein>
    <submittedName>
        <fullName evidence="8">Major facilitator superfamily-domain-containing protein</fullName>
    </submittedName>
</protein>
<feature type="compositionally biased region" description="Polar residues" evidence="5">
    <location>
        <begin position="540"/>
        <end position="554"/>
    </location>
</feature>
<feature type="region of interest" description="Disordered" evidence="5">
    <location>
        <begin position="523"/>
        <end position="554"/>
    </location>
</feature>
<dbReference type="PANTHER" id="PTHR42718">
    <property type="entry name" value="MAJOR FACILITATOR SUPERFAMILY MULTIDRUG TRANSPORTER MFSC"/>
    <property type="match status" value="1"/>
</dbReference>
<feature type="transmembrane region" description="Helical" evidence="6">
    <location>
        <begin position="329"/>
        <end position="353"/>
    </location>
</feature>
<dbReference type="Pfam" id="PF07690">
    <property type="entry name" value="MFS_1"/>
    <property type="match status" value="1"/>
</dbReference>
<proteinExistence type="predicted"/>
<feature type="transmembrane region" description="Helical" evidence="6">
    <location>
        <begin position="494"/>
        <end position="513"/>
    </location>
</feature>
<feature type="domain" description="Major facilitator superfamily (MFS) profile" evidence="7">
    <location>
        <begin position="66"/>
        <end position="518"/>
    </location>
</feature>
<dbReference type="Proteomes" id="UP001174936">
    <property type="component" value="Unassembled WGS sequence"/>
</dbReference>
<feature type="transmembrane region" description="Helical" evidence="6">
    <location>
        <begin position="259"/>
        <end position="277"/>
    </location>
</feature>
<feature type="transmembrane region" description="Helical" evidence="6">
    <location>
        <begin position="127"/>
        <end position="151"/>
    </location>
</feature>
<dbReference type="InterPro" id="IPR020846">
    <property type="entry name" value="MFS_dom"/>
</dbReference>
<feature type="region of interest" description="Disordered" evidence="5">
    <location>
        <begin position="1"/>
        <end position="32"/>
    </location>
</feature>
<dbReference type="InterPro" id="IPR011701">
    <property type="entry name" value="MFS"/>
</dbReference>
<reference evidence="8" key="1">
    <citation type="submission" date="2023-06" db="EMBL/GenBank/DDBJ databases">
        <title>Genome-scale phylogeny and comparative genomics of the fungal order Sordariales.</title>
        <authorList>
            <consortium name="Lawrence Berkeley National Laboratory"/>
            <person name="Hensen N."/>
            <person name="Bonometti L."/>
            <person name="Westerberg I."/>
            <person name="Brannstrom I.O."/>
            <person name="Guillou S."/>
            <person name="Cros-Aarteil S."/>
            <person name="Calhoun S."/>
            <person name="Haridas S."/>
            <person name="Kuo A."/>
            <person name="Mondo S."/>
            <person name="Pangilinan J."/>
            <person name="Riley R."/>
            <person name="Labutti K."/>
            <person name="Andreopoulos B."/>
            <person name="Lipzen A."/>
            <person name="Chen C."/>
            <person name="Yanf M."/>
            <person name="Daum C."/>
            <person name="Ng V."/>
            <person name="Clum A."/>
            <person name="Steindorff A."/>
            <person name="Ohm R."/>
            <person name="Martin F."/>
            <person name="Silar P."/>
            <person name="Natvig D."/>
            <person name="Lalanne C."/>
            <person name="Gautier V."/>
            <person name="Ament-Velasquez S.L."/>
            <person name="Kruys A."/>
            <person name="Hutchinson M.I."/>
            <person name="Powell A.J."/>
            <person name="Barry K."/>
            <person name="Miller A.N."/>
            <person name="Grigoriev I.V."/>
            <person name="Debuchy R."/>
            <person name="Gladieux P."/>
            <person name="Thoren M.H."/>
            <person name="Johannesson H."/>
        </authorList>
    </citation>
    <scope>NUCLEOTIDE SEQUENCE</scope>
    <source>
        <strain evidence="8">SMH2532-1</strain>
    </source>
</reference>
<comment type="caution">
    <text evidence="8">The sequence shown here is derived from an EMBL/GenBank/DDBJ whole genome shotgun (WGS) entry which is preliminary data.</text>
</comment>
<dbReference type="PANTHER" id="PTHR42718:SF11">
    <property type="entry name" value="MAJOR FACILITATOR SUPERFAMILY (MFS) PROFILE DOMAIN-CONTAINING PROTEIN"/>
    <property type="match status" value="1"/>
</dbReference>
<feature type="transmembrane region" description="Helical" evidence="6">
    <location>
        <begin position="365"/>
        <end position="386"/>
    </location>
</feature>
<evidence type="ECO:0000259" key="7">
    <source>
        <dbReference type="PROSITE" id="PS50850"/>
    </source>
</evidence>
<keyword evidence="2 6" id="KW-0812">Transmembrane</keyword>
<dbReference type="AlphaFoldDB" id="A0AA39Y6Y6"/>
<organism evidence="8 9">
    <name type="scientific">Cercophora newfieldiana</name>
    <dbReference type="NCBI Taxonomy" id="92897"/>
    <lineage>
        <taxon>Eukaryota</taxon>
        <taxon>Fungi</taxon>
        <taxon>Dikarya</taxon>
        <taxon>Ascomycota</taxon>
        <taxon>Pezizomycotina</taxon>
        <taxon>Sordariomycetes</taxon>
        <taxon>Sordariomycetidae</taxon>
        <taxon>Sordariales</taxon>
        <taxon>Lasiosphaeriaceae</taxon>
        <taxon>Cercophora</taxon>
    </lineage>
</organism>
<dbReference type="Gene3D" id="1.20.1250.20">
    <property type="entry name" value="MFS general substrate transporter like domains"/>
    <property type="match status" value="2"/>
</dbReference>
<name>A0AA39Y6Y6_9PEZI</name>
<gene>
    <name evidence="8" type="ORF">B0T16DRAFT_330744</name>
</gene>
<dbReference type="SUPFAM" id="SSF103473">
    <property type="entry name" value="MFS general substrate transporter"/>
    <property type="match status" value="2"/>
</dbReference>
<dbReference type="InterPro" id="IPR036259">
    <property type="entry name" value="MFS_trans_sf"/>
</dbReference>
<accession>A0AA39Y6Y6</accession>
<feature type="transmembrane region" description="Helical" evidence="6">
    <location>
        <begin position="289"/>
        <end position="308"/>
    </location>
</feature>
<keyword evidence="3 6" id="KW-1133">Transmembrane helix</keyword>